<dbReference type="OrthoDB" id="3540210at2759"/>
<organism evidence="3 4">
    <name type="scientific">Microdochium bolleyi</name>
    <dbReference type="NCBI Taxonomy" id="196109"/>
    <lineage>
        <taxon>Eukaryota</taxon>
        <taxon>Fungi</taxon>
        <taxon>Dikarya</taxon>
        <taxon>Ascomycota</taxon>
        <taxon>Pezizomycotina</taxon>
        <taxon>Sordariomycetes</taxon>
        <taxon>Xylariomycetidae</taxon>
        <taxon>Xylariales</taxon>
        <taxon>Microdochiaceae</taxon>
        <taxon>Microdochium</taxon>
    </lineage>
</organism>
<reference evidence="4" key="1">
    <citation type="submission" date="2016-02" db="EMBL/GenBank/DDBJ databases">
        <title>Draft genome sequence of Microdochium bolleyi, a fungal endophyte of beachgrass.</title>
        <authorList>
            <consortium name="DOE Joint Genome Institute"/>
            <person name="David A.S."/>
            <person name="May G."/>
            <person name="Haridas S."/>
            <person name="Lim J."/>
            <person name="Wang M."/>
            <person name="Labutti K."/>
            <person name="Lipzen A."/>
            <person name="Barry K."/>
            <person name="Grigoriev I.V."/>
        </authorList>
    </citation>
    <scope>NUCLEOTIDE SEQUENCE [LARGE SCALE GENOMIC DNA]</scope>
    <source>
        <strain evidence="4">J235TASD1</strain>
    </source>
</reference>
<evidence type="ECO:0000256" key="2">
    <source>
        <dbReference type="SAM" id="Phobius"/>
    </source>
</evidence>
<keyword evidence="2" id="KW-0472">Membrane</keyword>
<feature type="region of interest" description="Disordered" evidence="1">
    <location>
        <begin position="676"/>
        <end position="699"/>
    </location>
</feature>
<keyword evidence="4" id="KW-1185">Reference proteome</keyword>
<name>A0A136IN70_9PEZI</name>
<sequence length="699" mass="77690">MADTSKWTFWHDHTGDWSWTMTVPNQHGYYIASFLATIVTLAGASAWNIVSLLIHAHFARNGPATDIFGLQQQVSLRNSPSGLRAAIDAVAVFLSWRGKPGRRRLRRTGLVAIMGMVTWTSFFAASLTTSRAATEITDRAMVRAVPKRCGFLKYTFNNESDITKSFASSASFEDLMDDKWANDTVAARAYALSMQSESVRTERSRSAYMNPKLGYTLEKNVPCALPNNSFCYNNDNATISLTTAKLSSHADLGINAPAKDRVFFQHKATCSIANNHAFLSDDSNYYYYNLGPVGRPNETDATYKHRKGVWSKQVGYQLDAAYAAPNSIEGGYWRPIKGIARKDAELGVVFFSQNGVTYTSPVNDPFFISNIARNFTESSRYKSDWFVRILICAEQFRWCASSDDAGACTEWGNQRRLWDEAMGKRTTLPWNAAQRATAARIAFPTSSISIVDSAVNLNSAGKFPNPLFASNKVRFNLLSSGLPDDQWHKEVSGWFETALADYQATTDEYARKSSGLDAFNVLSPFTDADELITKRGFTHDMMPTLQAQCAEQLVDDTAHVQNFNVVAVIIIIAVSAALVVVSSCFVEILDVCSDWRYRGFERSSRGKIARQADERLHLLRHTLDGATETPRAWGLAPWTGVPVVVGPAGADDDDEKALMTERDCIVQRPVMKGDDLTMYPTQTDHRHSTTSLESTAMLR</sequence>
<dbReference type="InParanoid" id="A0A136IN70"/>
<dbReference type="AlphaFoldDB" id="A0A136IN70"/>
<dbReference type="Proteomes" id="UP000070501">
    <property type="component" value="Unassembled WGS sequence"/>
</dbReference>
<evidence type="ECO:0000313" key="3">
    <source>
        <dbReference type="EMBL" id="KXJ86390.1"/>
    </source>
</evidence>
<feature type="compositionally biased region" description="Polar residues" evidence="1">
    <location>
        <begin position="689"/>
        <end position="699"/>
    </location>
</feature>
<proteinExistence type="predicted"/>
<evidence type="ECO:0000256" key="1">
    <source>
        <dbReference type="SAM" id="MobiDB-lite"/>
    </source>
</evidence>
<feature type="transmembrane region" description="Helical" evidence="2">
    <location>
        <begin position="565"/>
        <end position="589"/>
    </location>
</feature>
<dbReference type="EMBL" id="KQ964268">
    <property type="protein sequence ID" value="KXJ86390.1"/>
    <property type="molecule type" value="Genomic_DNA"/>
</dbReference>
<keyword evidence="2" id="KW-1133">Transmembrane helix</keyword>
<feature type="transmembrane region" description="Helical" evidence="2">
    <location>
        <begin position="29"/>
        <end position="50"/>
    </location>
</feature>
<protein>
    <submittedName>
        <fullName evidence="3">Uncharacterized protein</fullName>
    </submittedName>
</protein>
<feature type="transmembrane region" description="Helical" evidence="2">
    <location>
        <begin position="109"/>
        <end position="127"/>
    </location>
</feature>
<accession>A0A136IN70</accession>
<keyword evidence="2" id="KW-0812">Transmembrane</keyword>
<gene>
    <name evidence="3" type="ORF">Micbo1qcDRAFT_236925</name>
</gene>
<evidence type="ECO:0000313" key="4">
    <source>
        <dbReference type="Proteomes" id="UP000070501"/>
    </source>
</evidence>